<comment type="caution">
    <text evidence="1">The sequence shown here is derived from an EMBL/GenBank/DDBJ whole genome shotgun (WGS) entry which is preliminary data.</text>
</comment>
<evidence type="ECO:0000313" key="1">
    <source>
        <dbReference type="EMBL" id="MED3562354.1"/>
    </source>
</evidence>
<dbReference type="InterPro" id="IPR017642">
    <property type="entry name" value="DNA_S_mod_DndB"/>
</dbReference>
<protein>
    <submittedName>
        <fullName evidence="1">DNA sulfur modification protein DndB</fullName>
    </submittedName>
</protein>
<reference evidence="1 2" key="1">
    <citation type="submission" date="2023-03" db="EMBL/GenBank/DDBJ databases">
        <title>Bacillus Genome Sequencing.</title>
        <authorList>
            <person name="Dunlap C."/>
        </authorList>
    </citation>
    <scope>NUCLEOTIDE SEQUENCE [LARGE SCALE GENOMIC DNA]</scope>
    <source>
        <strain evidence="1 2">B-14544</strain>
    </source>
</reference>
<keyword evidence="2" id="KW-1185">Reference proteome</keyword>
<accession>A0ABU6N8K8</accession>
<evidence type="ECO:0000313" key="2">
    <source>
        <dbReference type="Proteomes" id="UP001330749"/>
    </source>
</evidence>
<dbReference type="Proteomes" id="UP001330749">
    <property type="component" value="Unassembled WGS sequence"/>
</dbReference>
<proteinExistence type="predicted"/>
<dbReference type="Pfam" id="PF14072">
    <property type="entry name" value="DndB"/>
    <property type="match status" value="1"/>
</dbReference>
<name>A0ABU6N8K8_9BACI</name>
<gene>
    <name evidence="1" type="ORF">P4447_07785</name>
</gene>
<organism evidence="1 2">
    <name type="scientific">Bacillus xiapuensis</name>
    <dbReference type="NCBI Taxonomy" id="2014075"/>
    <lineage>
        <taxon>Bacteria</taxon>
        <taxon>Bacillati</taxon>
        <taxon>Bacillota</taxon>
        <taxon>Bacilli</taxon>
        <taxon>Bacillales</taxon>
        <taxon>Bacillaceae</taxon>
        <taxon>Bacillus</taxon>
    </lineage>
</organism>
<dbReference type="EMBL" id="JARMQG010000084">
    <property type="protein sequence ID" value="MED3562354.1"/>
    <property type="molecule type" value="Genomic_DNA"/>
</dbReference>
<dbReference type="RefSeq" id="WP_327967269.1">
    <property type="nucleotide sequence ID" value="NZ_JARMQG010000084.1"/>
</dbReference>
<sequence>MKQPRELLEQNLIKPTLEVKRRRGVVKDIKTHLSQKHDIFDGTIQTWINNPAEELKNIDARLLYLFSQQIYEKTGDLNINPEEFFTDAEAKTSKQYSGKMFLKEELKFPLIFDYALESSRDSWIVMMDIKTIAGLLKSRKLHWNPEAQREATIKEVNGEIVETATVYMHNVLEMKQLLKENKLERTQLIFNASLGTADDNGDEVVFDKETKQLQINNCKMDVIDGYHRCLAAQLALEESPDIDFMFEVKILNFTTPRSASFLAQISKGERMSEVKRRSMSKETFTDIIIDELRNKSALRNRIPNKEGLRGRDLVTYNTLKESINKNFEIKRKLDQVEVSDYLKEFFDILIEFYDTEFNDNFKETKEKSLLVENVTFAGYIILAANMKSNDIDPSQVYKYLKKIDFSKDNSVWKEYDVLDDKNRLTRNAKQGIEKYFSNLEI</sequence>